<name>A0A259TZH4_9BACT</name>
<dbReference type="RefSeq" id="WP_094548207.1">
    <property type="nucleotide sequence ID" value="NZ_MQWB01000001.1"/>
</dbReference>
<dbReference type="InterPro" id="IPR035959">
    <property type="entry name" value="RutC-like_sf"/>
</dbReference>
<dbReference type="CDD" id="cd00448">
    <property type="entry name" value="YjgF_YER057c_UK114_family"/>
    <property type="match status" value="1"/>
</dbReference>
<dbReference type="FunCoup" id="A0A259TZH4">
    <property type="interactions" value="1"/>
</dbReference>
<proteinExistence type="inferred from homology"/>
<dbReference type="InParanoid" id="A0A259TZH4"/>
<gene>
    <name evidence="2" type="ORF">BSZ36_09305</name>
</gene>
<reference evidence="2 3" key="1">
    <citation type="submission" date="2016-11" db="EMBL/GenBank/DDBJ databases">
        <title>Study of marine rhodopsin-containing bacteria.</title>
        <authorList>
            <person name="Yoshizawa S."/>
            <person name="Kumagai Y."/>
            <person name="Kogure K."/>
        </authorList>
    </citation>
    <scope>NUCLEOTIDE SEQUENCE [LARGE SCALE GENOMIC DNA]</scope>
    <source>
        <strain evidence="2 3">SG-29</strain>
    </source>
</reference>
<evidence type="ECO:0008006" key="4">
    <source>
        <dbReference type="Google" id="ProtNLM"/>
    </source>
</evidence>
<evidence type="ECO:0000256" key="1">
    <source>
        <dbReference type="ARBA" id="ARBA00010552"/>
    </source>
</evidence>
<dbReference type="GO" id="GO:0005829">
    <property type="term" value="C:cytosol"/>
    <property type="evidence" value="ECO:0007669"/>
    <property type="project" value="TreeGrafter"/>
</dbReference>
<dbReference type="Proteomes" id="UP000216446">
    <property type="component" value="Unassembled WGS sequence"/>
</dbReference>
<evidence type="ECO:0000313" key="3">
    <source>
        <dbReference type="Proteomes" id="UP000216446"/>
    </source>
</evidence>
<dbReference type="EMBL" id="MQWB01000001">
    <property type="protein sequence ID" value="OZC03152.1"/>
    <property type="molecule type" value="Genomic_DNA"/>
</dbReference>
<comment type="caution">
    <text evidence="2">The sequence shown here is derived from an EMBL/GenBank/DDBJ whole genome shotgun (WGS) entry which is preliminary data.</text>
</comment>
<dbReference type="AlphaFoldDB" id="A0A259TZH4"/>
<protein>
    <recommendedName>
        <fullName evidence="4">Enamine deaminase RidA</fullName>
    </recommendedName>
</protein>
<comment type="similarity">
    <text evidence="1">Belongs to the RutC family.</text>
</comment>
<dbReference type="GO" id="GO:0019239">
    <property type="term" value="F:deaminase activity"/>
    <property type="evidence" value="ECO:0007669"/>
    <property type="project" value="TreeGrafter"/>
</dbReference>
<dbReference type="InterPro" id="IPR006175">
    <property type="entry name" value="YjgF/YER057c/UK114"/>
</dbReference>
<organism evidence="2 3">
    <name type="scientific">Rubricoccus marinus</name>
    <dbReference type="NCBI Taxonomy" id="716817"/>
    <lineage>
        <taxon>Bacteria</taxon>
        <taxon>Pseudomonadati</taxon>
        <taxon>Rhodothermota</taxon>
        <taxon>Rhodothermia</taxon>
        <taxon>Rhodothermales</taxon>
        <taxon>Rubricoccaceae</taxon>
        <taxon>Rubricoccus</taxon>
    </lineage>
</organism>
<keyword evidence="3" id="KW-1185">Reference proteome</keyword>
<dbReference type="PANTHER" id="PTHR11803:SF58">
    <property type="entry name" value="PROTEIN HMF1-RELATED"/>
    <property type="match status" value="1"/>
</dbReference>
<accession>A0A259TZH4</accession>
<dbReference type="PANTHER" id="PTHR11803">
    <property type="entry name" value="2-IMINOBUTANOATE/2-IMINOPROPANOATE DEAMINASE RIDA"/>
    <property type="match status" value="1"/>
</dbReference>
<dbReference type="SUPFAM" id="SSF55298">
    <property type="entry name" value="YjgF-like"/>
    <property type="match status" value="1"/>
</dbReference>
<dbReference type="Pfam" id="PF01042">
    <property type="entry name" value="Ribonuc_L-PSP"/>
    <property type="match status" value="1"/>
</dbReference>
<sequence length="135" mass="14388">MANERQVARFGPFKDFIANAVRDGDTIYVSGQVGTDSEGNLAGEGDLAAQTRQAYANVAEVLGHFGATMDNVVDETWYVTDIGATMGNVGELFGIRAEAYGKNPEVAQTMIQVSGLVMPELLIEIKCVARISEAA</sequence>
<dbReference type="OrthoDB" id="9799840at2"/>
<dbReference type="Gene3D" id="3.30.1330.40">
    <property type="entry name" value="RutC-like"/>
    <property type="match status" value="1"/>
</dbReference>
<evidence type="ECO:0000313" key="2">
    <source>
        <dbReference type="EMBL" id="OZC03152.1"/>
    </source>
</evidence>